<dbReference type="InterPro" id="IPR003653">
    <property type="entry name" value="Peptidase_C48_C"/>
</dbReference>
<feature type="compositionally biased region" description="Basic and acidic residues" evidence="5">
    <location>
        <begin position="96"/>
        <end position="106"/>
    </location>
</feature>
<evidence type="ECO:0000256" key="1">
    <source>
        <dbReference type="ARBA" id="ARBA00005234"/>
    </source>
</evidence>
<dbReference type="AlphaFoldDB" id="A0A5B0N592"/>
<feature type="compositionally biased region" description="Low complexity" evidence="5">
    <location>
        <begin position="51"/>
        <end position="84"/>
    </location>
</feature>
<dbReference type="Proteomes" id="UP000324748">
    <property type="component" value="Unassembled WGS sequence"/>
</dbReference>
<evidence type="ECO:0000313" key="7">
    <source>
        <dbReference type="EMBL" id="KAA1084431.1"/>
    </source>
</evidence>
<dbReference type="PANTHER" id="PTHR12606">
    <property type="entry name" value="SENTRIN/SUMO-SPECIFIC PROTEASE"/>
    <property type="match status" value="1"/>
</dbReference>
<feature type="compositionally biased region" description="Low complexity" evidence="5">
    <location>
        <begin position="1"/>
        <end position="15"/>
    </location>
</feature>
<dbReference type="SUPFAM" id="SSF54001">
    <property type="entry name" value="Cysteine proteinases"/>
    <property type="match status" value="1"/>
</dbReference>
<sequence length="560" mass="64935">MLNLQQYSQEQQQQQPSRNKRTKSITQNSLNKNKKLRRRTSSIYSNKAMITTTTTTATESTTETTETTTSPLPSNSSSSSSPSSCKHNTPKNNKKMQTESKKEKFKLPPLNYPFSSSLSMIHQRKTTSLLRTQDKTKIVAKKLQTLVALAKPSATTITNQQLALVRPPHNHSLAIAQVMSIFNQETATVKSFEAYQDHIQQVNDQDNQTRFQYARQRNQPFVSFQHHQQQPTPSTRTSLWSDFPNSLLRTRTATLETPRPPEPTLPSYESIQKRQKFLDDTFGQSKKPKRRKWRTSLEDEKLAFVQKILQQPGKISDMPGAYCEAHDIRKLRPRQWINDEIVTFYSVMINNRSSEFETHPQNFPPNEKFVKAYCFSSFFMAKYDKAGYDGVKRWSKKVDLLKKDVIIFPINISNAHWTCASINLRCKRFEYFDSMGNRNQSVLATLRDYIVNEARIKKDIVLDISAWPDCFYQDIPQQNNSFDCGVFVCQFMDCLSRDWTNSSSTTATSNNINNESDLDSRPPAKERETQFDFCQENMEYIRSKMVYEIASKEFLTEEWI</sequence>
<keyword evidence="3" id="KW-0378">Hydrolase</keyword>
<dbReference type="Gene3D" id="3.40.395.10">
    <property type="entry name" value="Adenoviral Proteinase, Chain A"/>
    <property type="match status" value="1"/>
</dbReference>
<gene>
    <name evidence="7" type="primary">ULP1_3</name>
    <name evidence="8" type="synonym">ULP1_1</name>
    <name evidence="7" type="ORF">PGT21_027674</name>
    <name evidence="8" type="ORF">PGTUg99_015702</name>
</gene>
<dbReference type="PROSITE" id="PS50600">
    <property type="entry name" value="ULP_PROTEASE"/>
    <property type="match status" value="1"/>
</dbReference>
<evidence type="ECO:0000259" key="6">
    <source>
        <dbReference type="PROSITE" id="PS50600"/>
    </source>
</evidence>
<reference evidence="9 10" key="1">
    <citation type="submission" date="2019-05" db="EMBL/GenBank/DDBJ databases">
        <title>Emergence of the Ug99 lineage of the wheat stem rust pathogen through somatic hybridization.</title>
        <authorList>
            <person name="Li F."/>
            <person name="Upadhyaya N.M."/>
            <person name="Sperschneider J."/>
            <person name="Matny O."/>
            <person name="Nguyen-Phuc H."/>
            <person name="Mago R."/>
            <person name="Raley C."/>
            <person name="Miller M.E."/>
            <person name="Silverstein K.A.T."/>
            <person name="Henningsen E."/>
            <person name="Hirsch C.D."/>
            <person name="Visser B."/>
            <person name="Pretorius Z.A."/>
            <person name="Steffenson B.J."/>
            <person name="Schwessinger B."/>
            <person name="Dodds P.N."/>
            <person name="Figueroa M."/>
        </authorList>
    </citation>
    <scope>NUCLEOTIDE SEQUENCE [LARGE SCALE GENOMIC DNA]</scope>
    <source>
        <strain evidence="7">21-0</strain>
        <strain evidence="8 10">Ug99</strain>
    </source>
</reference>
<dbReference type="EMBL" id="VSWC01000118">
    <property type="protein sequence ID" value="KAA1084431.1"/>
    <property type="molecule type" value="Genomic_DNA"/>
</dbReference>
<dbReference type="OrthoDB" id="1939479at2759"/>
<dbReference type="EMBL" id="VDEP01000074">
    <property type="protein sequence ID" value="KAA1132973.1"/>
    <property type="molecule type" value="Genomic_DNA"/>
</dbReference>
<dbReference type="GO" id="GO:0016929">
    <property type="term" value="F:deSUMOylase activity"/>
    <property type="evidence" value="ECO:0007669"/>
    <property type="project" value="TreeGrafter"/>
</dbReference>
<dbReference type="GO" id="GO:0005634">
    <property type="term" value="C:nucleus"/>
    <property type="evidence" value="ECO:0007669"/>
    <property type="project" value="TreeGrafter"/>
</dbReference>
<dbReference type="Pfam" id="PF02902">
    <property type="entry name" value="Peptidase_C48"/>
    <property type="match status" value="1"/>
</dbReference>
<proteinExistence type="inferred from homology"/>
<feature type="region of interest" description="Disordered" evidence="5">
    <location>
        <begin position="1"/>
        <end position="108"/>
    </location>
</feature>
<dbReference type="GO" id="GO:0016926">
    <property type="term" value="P:protein desumoylation"/>
    <property type="evidence" value="ECO:0007669"/>
    <property type="project" value="TreeGrafter"/>
</dbReference>
<evidence type="ECO:0000256" key="5">
    <source>
        <dbReference type="SAM" id="MobiDB-lite"/>
    </source>
</evidence>
<keyword evidence="9" id="KW-1185">Reference proteome</keyword>
<feature type="domain" description="Ubiquitin-like protease family profile" evidence="6">
    <location>
        <begin position="321"/>
        <end position="495"/>
    </location>
</feature>
<keyword evidence="2 7" id="KW-0645">Protease</keyword>
<dbReference type="Proteomes" id="UP000325313">
    <property type="component" value="Unassembled WGS sequence"/>
</dbReference>
<dbReference type="InterPro" id="IPR038765">
    <property type="entry name" value="Papain-like_cys_pep_sf"/>
</dbReference>
<evidence type="ECO:0000313" key="10">
    <source>
        <dbReference type="Proteomes" id="UP000325313"/>
    </source>
</evidence>
<organism evidence="7 9">
    <name type="scientific">Puccinia graminis f. sp. tritici</name>
    <dbReference type="NCBI Taxonomy" id="56615"/>
    <lineage>
        <taxon>Eukaryota</taxon>
        <taxon>Fungi</taxon>
        <taxon>Dikarya</taxon>
        <taxon>Basidiomycota</taxon>
        <taxon>Pucciniomycotina</taxon>
        <taxon>Pucciniomycetes</taxon>
        <taxon>Pucciniales</taxon>
        <taxon>Pucciniaceae</taxon>
        <taxon>Puccinia</taxon>
    </lineage>
</organism>
<evidence type="ECO:0000256" key="2">
    <source>
        <dbReference type="ARBA" id="ARBA00022670"/>
    </source>
</evidence>
<name>A0A5B0N592_PUCGR</name>
<dbReference type="PANTHER" id="PTHR12606:SF141">
    <property type="entry name" value="GH15225P-RELATED"/>
    <property type="match status" value="1"/>
</dbReference>
<dbReference type="GO" id="GO:0006508">
    <property type="term" value="P:proteolysis"/>
    <property type="evidence" value="ECO:0007669"/>
    <property type="project" value="UniProtKB-KW"/>
</dbReference>
<evidence type="ECO:0000313" key="8">
    <source>
        <dbReference type="EMBL" id="KAA1132973.1"/>
    </source>
</evidence>
<evidence type="ECO:0000313" key="9">
    <source>
        <dbReference type="Proteomes" id="UP000324748"/>
    </source>
</evidence>
<feature type="compositionally biased region" description="Low complexity" evidence="5">
    <location>
        <begin position="504"/>
        <end position="515"/>
    </location>
</feature>
<protein>
    <submittedName>
        <fullName evidence="7">Smt3-specific protease</fullName>
    </submittedName>
</protein>
<comment type="similarity">
    <text evidence="1">Belongs to the peptidase C48 family.</text>
</comment>
<accession>A0A5B0N592</accession>
<feature type="region of interest" description="Disordered" evidence="5">
    <location>
        <begin position="504"/>
        <end position="525"/>
    </location>
</feature>
<evidence type="ECO:0000256" key="3">
    <source>
        <dbReference type="ARBA" id="ARBA00022801"/>
    </source>
</evidence>
<keyword evidence="4" id="KW-0788">Thiol protease</keyword>
<evidence type="ECO:0000256" key="4">
    <source>
        <dbReference type="ARBA" id="ARBA00022807"/>
    </source>
</evidence>
<comment type="caution">
    <text evidence="7">The sequence shown here is derived from an EMBL/GenBank/DDBJ whole genome shotgun (WGS) entry which is preliminary data.</text>
</comment>
<feature type="compositionally biased region" description="Polar residues" evidence="5">
    <location>
        <begin position="41"/>
        <end position="50"/>
    </location>
</feature>